<sequence length="192" mass="22533">MKKKSNLASNRDNLVTFNYTPEAIRTITYAMLNAKTLEGFAGLLRKYCPKRCNQVFTELIKNLLITSDINHDTKTSLNREKLVSLLTNYVGNTILYNNEMAELCWQPLHDVDIDILENIVGKDEFKKIEQENLGKLVLHCYRTLNKNNNNGYGNYNPCMHYLFKFTGYRDHKNTRKKFTWKNKIISVLNEWI</sequence>
<dbReference type="AlphaFoldDB" id="A0A3M7Q0Q0"/>
<comment type="caution">
    <text evidence="1">The sequence shown here is derived from an EMBL/GenBank/DDBJ whole genome shotgun (WGS) entry which is preliminary data.</text>
</comment>
<protein>
    <submittedName>
        <fullName evidence="1">Uncharacterized protein</fullName>
    </submittedName>
</protein>
<proteinExistence type="predicted"/>
<keyword evidence="2" id="KW-1185">Reference proteome</keyword>
<dbReference type="OrthoDB" id="10068362at2759"/>
<organism evidence="1 2">
    <name type="scientific">Brachionus plicatilis</name>
    <name type="common">Marine rotifer</name>
    <name type="synonym">Brachionus muelleri</name>
    <dbReference type="NCBI Taxonomy" id="10195"/>
    <lineage>
        <taxon>Eukaryota</taxon>
        <taxon>Metazoa</taxon>
        <taxon>Spiralia</taxon>
        <taxon>Gnathifera</taxon>
        <taxon>Rotifera</taxon>
        <taxon>Eurotatoria</taxon>
        <taxon>Monogononta</taxon>
        <taxon>Pseudotrocha</taxon>
        <taxon>Ploima</taxon>
        <taxon>Brachionidae</taxon>
        <taxon>Brachionus</taxon>
    </lineage>
</organism>
<reference evidence="1 2" key="1">
    <citation type="journal article" date="2018" name="Sci. Rep.">
        <title>Genomic signatures of local adaptation to the degree of environmental predictability in rotifers.</title>
        <authorList>
            <person name="Franch-Gras L."/>
            <person name="Hahn C."/>
            <person name="Garcia-Roger E.M."/>
            <person name="Carmona M.J."/>
            <person name="Serra M."/>
            <person name="Gomez A."/>
        </authorList>
    </citation>
    <scope>NUCLEOTIDE SEQUENCE [LARGE SCALE GENOMIC DNA]</scope>
    <source>
        <strain evidence="1">HYR1</strain>
    </source>
</reference>
<name>A0A3M7Q0Q0_BRAPC</name>
<accession>A0A3M7Q0Q0</accession>
<evidence type="ECO:0000313" key="2">
    <source>
        <dbReference type="Proteomes" id="UP000276133"/>
    </source>
</evidence>
<gene>
    <name evidence="1" type="ORF">BpHYR1_029573</name>
</gene>
<dbReference type="EMBL" id="REGN01008085">
    <property type="protein sequence ID" value="RNA04498.1"/>
    <property type="molecule type" value="Genomic_DNA"/>
</dbReference>
<evidence type="ECO:0000313" key="1">
    <source>
        <dbReference type="EMBL" id="RNA04498.1"/>
    </source>
</evidence>
<dbReference type="Proteomes" id="UP000276133">
    <property type="component" value="Unassembled WGS sequence"/>
</dbReference>